<evidence type="ECO:0000259" key="2">
    <source>
        <dbReference type="Pfam" id="PF00112"/>
    </source>
</evidence>
<dbReference type="Gene3D" id="3.90.70.10">
    <property type="entry name" value="Cysteine proteinases"/>
    <property type="match status" value="1"/>
</dbReference>
<name>A0A161ZSB5_DAUCS</name>
<dbReference type="SUPFAM" id="SSF54001">
    <property type="entry name" value="Cysteine proteinases"/>
    <property type="match status" value="1"/>
</dbReference>
<reference evidence="3" key="1">
    <citation type="journal article" date="2016" name="Nat. Genet.">
        <title>A high-quality carrot genome assembly provides new insights into carotenoid accumulation and asterid genome evolution.</title>
        <authorList>
            <person name="Iorizzo M."/>
            <person name="Ellison S."/>
            <person name="Senalik D."/>
            <person name="Zeng P."/>
            <person name="Satapoomin P."/>
            <person name="Huang J."/>
            <person name="Bowman M."/>
            <person name="Iovene M."/>
            <person name="Sanseverino W."/>
            <person name="Cavagnaro P."/>
            <person name="Yildiz M."/>
            <person name="Macko-Podgorni A."/>
            <person name="Moranska E."/>
            <person name="Grzebelus E."/>
            <person name="Grzebelus D."/>
            <person name="Ashrafi H."/>
            <person name="Zheng Z."/>
            <person name="Cheng S."/>
            <person name="Spooner D."/>
            <person name="Van Deynze A."/>
            <person name="Simon P."/>
        </authorList>
    </citation>
    <scope>NUCLEOTIDE SEQUENCE [LARGE SCALE GENOMIC DNA]</scope>
    <source>
        <tissue evidence="3">Leaf</tissue>
    </source>
</reference>
<gene>
    <name evidence="3" type="ORF">DCAR_023177</name>
    <name evidence="4" type="ORF">DCAR_0622831</name>
</gene>
<comment type="similarity">
    <text evidence="1">Belongs to the peptidase C1 family.</text>
</comment>
<dbReference type="InterPro" id="IPR000668">
    <property type="entry name" value="Peptidase_C1A_C"/>
</dbReference>
<reference evidence="4" key="2">
    <citation type="submission" date="2022-03" db="EMBL/GenBank/DDBJ databases">
        <title>Draft title - Genomic analysis of global carrot germplasm unveils the trajectory of domestication and the origin of high carotenoid orange carrot.</title>
        <authorList>
            <person name="Iorizzo M."/>
            <person name="Ellison S."/>
            <person name="Senalik D."/>
            <person name="Macko-Podgorni A."/>
            <person name="Grzebelus D."/>
            <person name="Bostan H."/>
            <person name="Rolling W."/>
            <person name="Curaba J."/>
            <person name="Simon P."/>
        </authorList>
    </citation>
    <scope>NUCLEOTIDE SEQUENCE</scope>
    <source>
        <tissue evidence="4">Leaf</tissue>
    </source>
</reference>
<evidence type="ECO:0000313" key="3">
    <source>
        <dbReference type="EMBL" id="KZM89460.1"/>
    </source>
</evidence>
<dbReference type="Proteomes" id="UP000077755">
    <property type="component" value="Chromosome 6"/>
</dbReference>
<evidence type="ECO:0000256" key="1">
    <source>
        <dbReference type="ARBA" id="ARBA00008455"/>
    </source>
</evidence>
<organism evidence="3">
    <name type="scientific">Daucus carota subsp. sativus</name>
    <name type="common">Carrot</name>
    <dbReference type="NCBI Taxonomy" id="79200"/>
    <lineage>
        <taxon>Eukaryota</taxon>
        <taxon>Viridiplantae</taxon>
        <taxon>Streptophyta</taxon>
        <taxon>Embryophyta</taxon>
        <taxon>Tracheophyta</taxon>
        <taxon>Spermatophyta</taxon>
        <taxon>Magnoliopsida</taxon>
        <taxon>eudicotyledons</taxon>
        <taxon>Gunneridae</taxon>
        <taxon>Pentapetalae</taxon>
        <taxon>asterids</taxon>
        <taxon>campanulids</taxon>
        <taxon>Apiales</taxon>
        <taxon>Apiaceae</taxon>
        <taxon>Apioideae</taxon>
        <taxon>Scandiceae</taxon>
        <taxon>Daucinae</taxon>
        <taxon>Daucus</taxon>
        <taxon>Daucus sect. Daucus</taxon>
    </lineage>
</organism>
<accession>A0A161ZSB5</accession>
<dbReference type="EMBL" id="LNRQ01000006">
    <property type="protein sequence ID" value="KZM89460.1"/>
    <property type="molecule type" value="Genomic_DNA"/>
</dbReference>
<dbReference type="EMBL" id="CP093348">
    <property type="protein sequence ID" value="WOH03434.1"/>
    <property type="molecule type" value="Genomic_DNA"/>
</dbReference>
<dbReference type="Gramene" id="KZM89460">
    <property type="protein sequence ID" value="KZM89460"/>
    <property type="gene ID" value="DCAR_023177"/>
</dbReference>
<dbReference type="AlphaFoldDB" id="A0A161ZSB5"/>
<dbReference type="Pfam" id="PF00112">
    <property type="entry name" value="Peptidase_C1"/>
    <property type="match status" value="1"/>
</dbReference>
<dbReference type="InterPro" id="IPR038765">
    <property type="entry name" value="Papain-like_cys_pep_sf"/>
</dbReference>
<dbReference type="GO" id="GO:0006508">
    <property type="term" value="P:proteolysis"/>
    <property type="evidence" value="ECO:0007669"/>
    <property type="project" value="InterPro"/>
</dbReference>
<dbReference type="PANTHER" id="PTHR12411">
    <property type="entry name" value="CYSTEINE PROTEASE FAMILY C1-RELATED"/>
    <property type="match status" value="1"/>
</dbReference>
<proteinExistence type="inferred from homology"/>
<protein>
    <recommendedName>
        <fullName evidence="2">Peptidase C1A papain C-terminal domain-containing protein</fullName>
    </recommendedName>
</protein>
<evidence type="ECO:0000313" key="4">
    <source>
        <dbReference type="EMBL" id="WOH03434.1"/>
    </source>
</evidence>
<feature type="domain" description="Peptidase C1A papain C-terminal" evidence="2">
    <location>
        <begin position="146"/>
        <end position="250"/>
    </location>
</feature>
<dbReference type="InterPro" id="IPR013128">
    <property type="entry name" value="Peptidase_C1A"/>
</dbReference>
<evidence type="ECO:0000313" key="5">
    <source>
        <dbReference type="Proteomes" id="UP000077755"/>
    </source>
</evidence>
<dbReference type="GO" id="GO:0008234">
    <property type="term" value="F:cysteine-type peptidase activity"/>
    <property type="evidence" value="ECO:0007669"/>
    <property type="project" value="InterPro"/>
</dbReference>
<keyword evidence="5" id="KW-1185">Reference proteome</keyword>
<sequence>MFYRVGLGTCSESGFRENRPTRLPWLTLRPLRQAGHKQTTTMPLIKLVTTFTFGNDLGTFKEEAVSEIAEILRTEKKYVTLDIAYKKTENGHKTFCDITYFEEFLPSMVKEMYSQAALKLKTLLELYCGEHSFFLKYKSYEDQVLIDWTEKNDVIASIPVEDQGQRRNCWAYVAAFIVSGTYSQEHPSIQDLSEIMTSTQDLSDWVYSFLDLKNEVDNYGYYGGTASQAFAYVKDCGVALLKNYPTEEFKERQIQRTFDVDVFSKIWRGRGDRIFIDHYDCLVPDTIIYQPGTPLHGQPSFSLESITQFIHQGMAFGSIFYCGGCDICEGLDKFDGVGIYDEPPHPKGHNYCQHAVAVTGAGNRHGIDFVRIRNTRGPGWAKDGSGDLQIKFFLELAHVSGTKRKKSSITTQEQ</sequence>